<proteinExistence type="predicted"/>
<dbReference type="PANTHER" id="PTHR10000:SF8">
    <property type="entry name" value="HAD SUPERFAMILY HYDROLASE-LIKE, TYPE 3"/>
    <property type="match status" value="1"/>
</dbReference>
<dbReference type="RefSeq" id="WP_109772761.1">
    <property type="nucleotide sequence ID" value="NZ_QGDQ01000002.1"/>
</dbReference>
<name>A0A316AD62_9ACTN</name>
<dbReference type="AlphaFoldDB" id="A0A316AD62"/>
<protein>
    <recommendedName>
        <fullName evidence="3">HAD superfamily hydrolase (TIGR01484 family)</fullName>
    </recommendedName>
</protein>
<dbReference type="Gene3D" id="3.40.50.1000">
    <property type="entry name" value="HAD superfamily/HAD-like"/>
    <property type="match status" value="1"/>
</dbReference>
<evidence type="ECO:0000313" key="2">
    <source>
        <dbReference type="Proteomes" id="UP000245469"/>
    </source>
</evidence>
<comment type="caution">
    <text evidence="1">The sequence shown here is derived from an EMBL/GenBank/DDBJ whole genome shotgun (WGS) entry which is preliminary data.</text>
</comment>
<evidence type="ECO:0008006" key="3">
    <source>
        <dbReference type="Google" id="ProtNLM"/>
    </source>
</evidence>
<dbReference type="GO" id="GO:0016791">
    <property type="term" value="F:phosphatase activity"/>
    <property type="evidence" value="ECO:0007669"/>
    <property type="project" value="TreeGrafter"/>
</dbReference>
<dbReference type="OrthoDB" id="3180855at2"/>
<evidence type="ECO:0000313" key="1">
    <source>
        <dbReference type="EMBL" id="PWJ55673.1"/>
    </source>
</evidence>
<dbReference type="InterPro" id="IPR036412">
    <property type="entry name" value="HAD-like_sf"/>
</dbReference>
<dbReference type="Pfam" id="PF08282">
    <property type="entry name" value="Hydrolase_3"/>
    <property type="match status" value="1"/>
</dbReference>
<dbReference type="PANTHER" id="PTHR10000">
    <property type="entry name" value="PHOSPHOSERINE PHOSPHATASE"/>
    <property type="match status" value="1"/>
</dbReference>
<dbReference type="InterPro" id="IPR023214">
    <property type="entry name" value="HAD_sf"/>
</dbReference>
<keyword evidence="2" id="KW-1185">Reference proteome</keyword>
<accession>A0A316AD62</accession>
<dbReference type="GO" id="GO:0005829">
    <property type="term" value="C:cytosol"/>
    <property type="evidence" value="ECO:0007669"/>
    <property type="project" value="TreeGrafter"/>
</dbReference>
<dbReference type="GO" id="GO:0000287">
    <property type="term" value="F:magnesium ion binding"/>
    <property type="evidence" value="ECO:0007669"/>
    <property type="project" value="TreeGrafter"/>
</dbReference>
<dbReference type="EMBL" id="QGDQ01000002">
    <property type="protein sequence ID" value="PWJ55673.1"/>
    <property type="molecule type" value="Genomic_DNA"/>
</dbReference>
<organism evidence="1 2">
    <name type="scientific">Quadrisphaera granulorum</name>
    <dbReference type="NCBI Taxonomy" id="317664"/>
    <lineage>
        <taxon>Bacteria</taxon>
        <taxon>Bacillati</taxon>
        <taxon>Actinomycetota</taxon>
        <taxon>Actinomycetes</taxon>
        <taxon>Kineosporiales</taxon>
        <taxon>Kineosporiaceae</taxon>
        <taxon>Quadrisphaera</taxon>
    </lineage>
</organism>
<gene>
    <name evidence="1" type="ORF">BXY45_10236</name>
</gene>
<dbReference type="SUPFAM" id="SSF56784">
    <property type="entry name" value="HAD-like"/>
    <property type="match status" value="1"/>
</dbReference>
<sequence>MSGSSGSAGVRLVATDLDGTVVRGDGTISPRTRAAFDACRAAGVHVVAVTGRPPRWVVDLADLFGPVVVVCANGAITFDLATSSVLSSRTVPPAAVLEAVPAVRRELPGVSAALETLAGFRHEPAYVPRYDARRTAVVGELPELLSDDPGVVKLLLREESTPSDRLLTVVQRAAGHLVEPTHSGMDGLVEVSARGVSKASALAALAADLGIDAAEVAAFGDMPNDVPMLRWAGHSYAVGGGHPDVLAAASGVTPPCEEDGVAQVVERLLQLTP</sequence>
<dbReference type="Proteomes" id="UP000245469">
    <property type="component" value="Unassembled WGS sequence"/>
</dbReference>
<dbReference type="Gene3D" id="3.30.1240.10">
    <property type="match status" value="1"/>
</dbReference>
<reference evidence="1 2" key="1">
    <citation type="submission" date="2018-03" db="EMBL/GenBank/DDBJ databases">
        <title>Genomic Encyclopedia of Archaeal and Bacterial Type Strains, Phase II (KMG-II): from individual species to whole genera.</title>
        <authorList>
            <person name="Goeker M."/>
        </authorList>
    </citation>
    <scope>NUCLEOTIDE SEQUENCE [LARGE SCALE GENOMIC DNA]</scope>
    <source>
        <strain evidence="1 2">DSM 44889</strain>
    </source>
</reference>